<dbReference type="HOGENOM" id="CLU_1018044_0_0_11"/>
<protein>
    <submittedName>
        <fullName evidence="1">Uncharacterized protein</fullName>
    </submittedName>
</protein>
<organism evidence="1 2">
    <name type="scientific">Bifidobacterium adolescentis (strain ATCC 15703 / DSM 20083 / NCTC 11814 / E194a)</name>
    <dbReference type="NCBI Taxonomy" id="367928"/>
    <lineage>
        <taxon>Bacteria</taxon>
        <taxon>Bacillati</taxon>
        <taxon>Actinomycetota</taxon>
        <taxon>Actinomycetes</taxon>
        <taxon>Bifidobacteriales</taxon>
        <taxon>Bifidobacteriaceae</taxon>
        <taxon>Bifidobacterium</taxon>
    </lineage>
</organism>
<name>A1A207_BIFAA</name>
<evidence type="ECO:0000313" key="2">
    <source>
        <dbReference type="Proteomes" id="UP000008702"/>
    </source>
</evidence>
<accession>A1A207</accession>
<keyword evidence="2" id="KW-1185">Reference proteome</keyword>
<dbReference type="Proteomes" id="UP000008702">
    <property type="component" value="Chromosome"/>
</dbReference>
<dbReference type="STRING" id="367928.BAD_0959"/>
<dbReference type="AlphaFoldDB" id="A1A207"/>
<evidence type="ECO:0000313" key="1">
    <source>
        <dbReference type="EMBL" id="BAF39740.1"/>
    </source>
</evidence>
<dbReference type="KEGG" id="bad:BAD_0959"/>
<reference evidence="1 2" key="1">
    <citation type="submission" date="2006-12" db="EMBL/GenBank/DDBJ databases">
        <title>Bifidobacterium adolescentis complete genome sequence.</title>
        <authorList>
            <person name="Suzuki T."/>
            <person name="Tsuda Y."/>
            <person name="Kanou N."/>
            <person name="Inoue T."/>
            <person name="Kumazaki K."/>
            <person name="Nagano S."/>
            <person name="Hirai S."/>
            <person name="Tanaka K."/>
            <person name="Watanabe K."/>
        </authorList>
    </citation>
    <scope>NUCLEOTIDE SEQUENCE [LARGE SCALE GENOMIC DNA]</scope>
    <source>
        <strain evidence="2">ATCC 15703 / DSM 20083 / NCTC 11814 / E194a</strain>
    </source>
</reference>
<sequence length="273" mass="30277">MLDEPSRTLPELVGLVHVHPALVLVHIERVCEFMGKTISVIRIHPGAGEHGHENVEDVLAIGDGKDVRRVRAGERRLAHVVHLLVGDAVAGQIRAVHGRLHIQRAVLHVEHERHDLRIVCFGQSQSMHSGVVVKITEILQQIERELLARQSAFAQFADERLLVAFLPYEVGGFAQPLREWGKIGSRDALRSVERGIGIGYGNHISHMAMPPYAGVNHQVQRVRTSTPISIRHTDSPAYAVHYGKQVRAVQGSVHICRGLCPCSAPYRTWPMCG</sequence>
<gene>
    <name evidence="1" type="ordered locus">BAD_0959</name>
</gene>
<dbReference type="EMBL" id="AP009256">
    <property type="protein sequence ID" value="BAF39740.1"/>
    <property type="molecule type" value="Genomic_DNA"/>
</dbReference>
<proteinExistence type="predicted"/>